<reference evidence="2" key="2">
    <citation type="journal article" date="2015" name="Fish Shellfish Immunol.">
        <title>Early steps in the European eel (Anguilla anguilla)-Vibrio vulnificus interaction in the gills: Role of the RtxA13 toxin.</title>
        <authorList>
            <person name="Callol A."/>
            <person name="Pajuelo D."/>
            <person name="Ebbesson L."/>
            <person name="Teles M."/>
            <person name="MacKenzie S."/>
            <person name="Amaro C."/>
        </authorList>
    </citation>
    <scope>NUCLEOTIDE SEQUENCE</scope>
</reference>
<organism evidence="2">
    <name type="scientific">Anguilla anguilla</name>
    <name type="common">European freshwater eel</name>
    <name type="synonym">Muraena anguilla</name>
    <dbReference type="NCBI Taxonomy" id="7936"/>
    <lineage>
        <taxon>Eukaryota</taxon>
        <taxon>Metazoa</taxon>
        <taxon>Chordata</taxon>
        <taxon>Craniata</taxon>
        <taxon>Vertebrata</taxon>
        <taxon>Euteleostomi</taxon>
        <taxon>Actinopterygii</taxon>
        <taxon>Neopterygii</taxon>
        <taxon>Teleostei</taxon>
        <taxon>Anguilliformes</taxon>
        <taxon>Anguillidae</taxon>
        <taxon>Anguilla</taxon>
    </lineage>
</organism>
<protein>
    <submittedName>
        <fullName evidence="2">Uncharacterized protein</fullName>
    </submittedName>
</protein>
<sequence>MSIEAVYNSLSVYNSPSYLVLITVPYLLCCCHIVSIYKIPRGQMCLALLISQCTHAIQKYA</sequence>
<accession>A0A0E9XW15</accession>
<evidence type="ECO:0000256" key="1">
    <source>
        <dbReference type="SAM" id="Phobius"/>
    </source>
</evidence>
<reference evidence="2" key="1">
    <citation type="submission" date="2014-11" db="EMBL/GenBank/DDBJ databases">
        <authorList>
            <person name="Amaro Gonzalez C."/>
        </authorList>
    </citation>
    <scope>NUCLEOTIDE SEQUENCE</scope>
</reference>
<dbReference type="AlphaFoldDB" id="A0A0E9XW15"/>
<evidence type="ECO:0000313" key="2">
    <source>
        <dbReference type="EMBL" id="JAI06840.1"/>
    </source>
</evidence>
<name>A0A0E9XW15_ANGAN</name>
<feature type="transmembrane region" description="Helical" evidence="1">
    <location>
        <begin position="18"/>
        <end position="37"/>
    </location>
</feature>
<keyword evidence="1" id="KW-1133">Transmembrane helix</keyword>
<keyword evidence="1" id="KW-0472">Membrane</keyword>
<proteinExistence type="predicted"/>
<keyword evidence="1" id="KW-0812">Transmembrane</keyword>
<dbReference type="EMBL" id="GBXM01001738">
    <property type="protein sequence ID" value="JAI06840.1"/>
    <property type="molecule type" value="Transcribed_RNA"/>
</dbReference>